<name>A0A5N6NW97_9ASTR</name>
<organism evidence="1 2">
    <name type="scientific">Mikania micrantha</name>
    <name type="common">bitter vine</name>
    <dbReference type="NCBI Taxonomy" id="192012"/>
    <lineage>
        <taxon>Eukaryota</taxon>
        <taxon>Viridiplantae</taxon>
        <taxon>Streptophyta</taxon>
        <taxon>Embryophyta</taxon>
        <taxon>Tracheophyta</taxon>
        <taxon>Spermatophyta</taxon>
        <taxon>Magnoliopsida</taxon>
        <taxon>eudicotyledons</taxon>
        <taxon>Gunneridae</taxon>
        <taxon>Pentapetalae</taxon>
        <taxon>asterids</taxon>
        <taxon>campanulids</taxon>
        <taxon>Asterales</taxon>
        <taxon>Asteraceae</taxon>
        <taxon>Asteroideae</taxon>
        <taxon>Heliantheae alliance</taxon>
        <taxon>Eupatorieae</taxon>
        <taxon>Mikania</taxon>
    </lineage>
</organism>
<dbReference type="OrthoDB" id="10547682at2759"/>
<gene>
    <name evidence="1" type="ORF">E3N88_18034</name>
</gene>
<dbReference type="EMBL" id="SZYD01000009">
    <property type="protein sequence ID" value="KAD5318088.1"/>
    <property type="molecule type" value="Genomic_DNA"/>
</dbReference>
<accession>A0A5N6NW97</accession>
<evidence type="ECO:0000313" key="1">
    <source>
        <dbReference type="EMBL" id="KAD5318088.1"/>
    </source>
</evidence>
<sequence length="66" mass="7679">MSNDLRSWFVTFPNGMIPLVENWGCDIRCPRAFEQSTHPSWHPDVSTIGRGVTDWYQSLGYRELGY</sequence>
<reference evidence="1 2" key="1">
    <citation type="submission" date="2019-05" db="EMBL/GenBank/DDBJ databases">
        <title>Mikania micrantha, genome provides insights into the molecular mechanism of rapid growth.</title>
        <authorList>
            <person name="Liu B."/>
        </authorList>
    </citation>
    <scope>NUCLEOTIDE SEQUENCE [LARGE SCALE GENOMIC DNA]</scope>
    <source>
        <strain evidence="1">NLD-2019</strain>
        <tissue evidence="1">Leaf</tissue>
    </source>
</reference>
<evidence type="ECO:0000313" key="2">
    <source>
        <dbReference type="Proteomes" id="UP000326396"/>
    </source>
</evidence>
<protein>
    <submittedName>
        <fullName evidence="1">Uncharacterized protein</fullName>
    </submittedName>
</protein>
<comment type="caution">
    <text evidence="1">The sequence shown here is derived from an EMBL/GenBank/DDBJ whole genome shotgun (WGS) entry which is preliminary data.</text>
</comment>
<proteinExistence type="predicted"/>
<keyword evidence="2" id="KW-1185">Reference proteome</keyword>
<dbReference type="Proteomes" id="UP000326396">
    <property type="component" value="Linkage Group LG17"/>
</dbReference>
<dbReference type="AlphaFoldDB" id="A0A5N6NW97"/>